<protein>
    <submittedName>
        <fullName evidence="2">DoxX protein</fullName>
    </submittedName>
</protein>
<keyword evidence="1" id="KW-0472">Membrane</keyword>
<keyword evidence="3" id="KW-1185">Reference proteome</keyword>
<feature type="transmembrane region" description="Helical" evidence="1">
    <location>
        <begin position="100"/>
        <end position="118"/>
    </location>
</feature>
<dbReference type="RefSeq" id="WP_125013237.1">
    <property type="nucleotide sequence ID" value="NZ_RQVR01000013.1"/>
</dbReference>
<feature type="transmembrane region" description="Helical" evidence="1">
    <location>
        <begin position="73"/>
        <end position="94"/>
    </location>
</feature>
<gene>
    <name evidence="2" type="ORF">EG849_11530</name>
</gene>
<keyword evidence="1" id="KW-0812">Transmembrane</keyword>
<sequence>MNSKFTSIVRILLGIILLVFGLNKFYPLPFLPAPQLPESASEFMNSLVATGYVLPIVGILEIFIALMLLTKNWIAFALIVLVPISINILLFHFFLDLPSIGGAILVSVLNIILIYKHWPQYRPLFN</sequence>
<dbReference type="Proteomes" id="UP000271937">
    <property type="component" value="Unassembled WGS sequence"/>
</dbReference>
<reference evidence="2 3" key="1">
    <citation type="submission" date="2018-11" db="EMBL/GenBank/DDBJ databases">
        <title>Flavobacterium sp. nov., YIM 102600 draft genome.</title>
        <authorList>
            <person name="Li G."/>
            <person name="Jiang Y."/>
        </authorList>
    </citation>
    <scope>NUCLEOTIDE SEQUENCE [LARGE SCALE GENOMIC DNA]</scope>
    <source>
        <strain evidence="2 3">YIM 102600</strain>
    </source>
</reference>
<proteinExistence type="predicted"/>
<dbReference type="AlphaFoldDB" id="A0A3P3W6P0"/>
<comment type="caution">
    <text evidence="2">The sequence shown here is derived from an EMBL/GenBank/DDBJ whole genome shotgun (WGS) entry which is preliminary data.</text>
</comment>
<feature type="transmembrane region" description="Helical" evidence="1">
    <location>
        <begin position="7"/>
        <end position="26"/>
    </location>
</feature>
<feature type="transmembrane region" description="Helical" evidence="1">
    <location>
        <begin position="46"/>
        <end position="66"/>
    </location>
</feature>
<accession>A0A3P3W6P0</accession>
<dbReference type="EMBL" id="RQVR01000013">
    <property type="protein sequence ID" value="RRJ89947.1"/>
    <property type="molecule type" value="Genomic_DNA"/>
</dbReference>
<keyword evidence="1" id="KW-1133">Transmembrane helix</keyword>
<evidence type="ECO:0000313" key="2">
    <source>
        <dbReference type="EMBL" id="RRJ89947.1"/>
    </source>
</evidence>
<evidence type="ECO:0000256" key="1">
    <source>
        <dbReference type="SAM" id="Phobius"/>
    </source>
</evidence>
<dbReference type="OrthoDB" id="8161897at2"/>
<evidence type="ECO:0000313" key="3">
    <source>
        <dbReference type="Proteomes" id="UP000271937"/>
    </source>
</evidence>
<name>A0A3P3W6P0_9FLAO</name>
<organism evidence="2 3">
    <name type="scientific">Flavobacterium macacae</name>
    <dbReference type="NCBI Taxonomy" id="2488993"/>
    <lineage>
        <taxon>Bacteria</taxon>
        <taxon>Pseudomonadati</taxon>
        <taxon>Bacteroidota</taxon>
        <taxon>Flavobacteriia</taxon>
        <taxon>Flavobacteriales</taxon>
        <taxon>Flavobacteriaceae</taxon>
        <taxon>Flavobacterium</taxon>
    </lineage>
</organism>